<evidence type="ECO:0000256" key="1">
    <source>
        <dbReference type="ARBA" id="ARBA00004496"/>
    </source>
</evidence>
<comment type="subcellular location">
    <subcellularLocation>
        <location evidence="1">Cytoplasm</location>
    </subcellularLocation>
</comment>
<dbReference type="Gene3D" id="2.60.120.920">
    <property type="match status" value="1"/>
</dbReference>
<dbReference type="GO" id="GO:0005737">
    <property type="term" value="C:cytoplasm"/>
    <property type="evidence" value="ECO:0007669"/>
    <property type="project" value="UniProtKB-SubCell"/>
</dbReference>
<dbReference type="Pfam" id="PF17779">
    <property type="entry name" value="WHD_NOD2"/>
    <property type="match status" value="1"/>
</dbReference>
<evidence type="ECO:0000313" key="10">
    <source>
        <dbReference type="EMBL" id="KAK0142803.1"/>
    </source>
</evidence>
<dbReference type="Pfam" id="PF14484">
    <property type="entry name" value="FISNA"/>
    <property type="match status" value="1"/>
</dbReference>
<dbReference type="InterPro" id="IPR027417">
    <property type="entry name" value="P-loop_NTPase"/>
</dbReference>
<dbReference type="PANTHER" id="PTHR24106">
    <property type="entry name" value="NACHT, LRR AND CARD DOMAINS-CONTAINING"/>
    <property type="match status" value="1"/>
</dbReference>
<feature type="domain" description="B30.2/SPRY" evidence="8">
    <location>
        <begin position="1062"/>
        <end position="1261"/>
    </location>
</feature>
<evidence type="ECO:0000259" key="9">
    <source>
        <dbReference type="PROSITE" id="PS50837"/>
    </source>
</evidence>
<proteinExistence type="predicted"/>
<dbReference type="CDD" id="cd16040">
    <property type="entry name" value="SPRY_PRY_SNTX"/>
    <property type="match status" value="1"/>
</dbReference>
<protein>
    <submittedName>
        <fullName evidence="10">NLR family CARD domain-containing protein 3</fullName>
    </submittedName>
</protein>
<dbReference type="FunFam" id="3.40.50.300:FF:001524">
    <property type="entry name" value="Si:dkey-126g1.7"/>
    <property type="match status" value="1"/>
</dbReference>
<reference evidence="10" key="1">
    <citation type="journal article" date="2023" name="Front. Mar. Sci.">
        <title>A new Merluccius polli reference genome to investigate the effects of global change in West African waters.</title>
        <authorList>
            <person name="Mateo J.L."/>
            <person name="Blanco-Fernandez C."/>
            <person name="Garcia-Vazquez E."/>
            <person name="Machado-Schiaffino G."/>
        </authorList>
    </citation>
    <scope>NUCLEOTIDE SEQUENCE</scope>
    <source>
        <strain evidence="10">C29</strain>
        <tissue evidence="10">Fin</tissue>
    </source>
</reference>
<dbReference type="InterPro" id="IPR001611">
    <property type="entry name" value="Leu-rich_rpt"/>
</dbReference>
<dbReference type="InterPro" id="IPR051261">
    <property type="entry name" value="NLR"/>
</dbReference>
<feature type="domain" description="NACHT" evidence="9">
    <location>
        <begin position="441"/>
        <end position="575"/>
    </location>
</feature>
<dbReference type="InterPro" id="IPR041075">
    <property type="entry name" value="NOD1/2_WH"/>
</dbReference>
<dbReference type="InterPro" id="IPR013320">
    <property type="entry name" value="ConA-like_dom_sf"/>
</dbReference>
<dbReference type="SUPFAM" id="SSF49899">
    <property type="entry name" value="Concanavalin A-like lectins/glucanases"/>
    <property type="match status" value="1"/>
</dbReference>
<dbReference type="Proteomes" id="UP001174136">
    <property type="component" value="Unassembled WGS sequence"/>
</dbReference>
<feature type="compositionally biased region" description="Basic and acidic residues" evidence="7">
    <location>
        <begin position="21"/>
        <end position="33"/>
    </location>
</feature>
<dbReference type="SMART" id="SM00589">
    <property type="entry name" value="PRY"/>
    <property type="match status" value="1"/>
</dbReference>
<evidence type="ECO:0000256" key="6">
    <source>
        <dbReference type="ARBA" id="ARBA00022840"/>
    </source>
</evidence>
<keyword evidence="2" id="KW-0963">Cytoplasm</keyword>
<evidence type="ECO:0000256" key="3">
    <source>
        <dbReference type="ARBA" id="ARBA00022614"/>
    </source>
</evidence>
<dbReference type="InterPro" id="IPR001870">
    <property type="entry name" value="B30.2/SPRY"/>
</dbReference>
<keyword evidence="4" id="KW-0677">Repeat</keyword>
<dbReference type="PROSITE" id="PS50188">
    <property type="entry name" value="B302_SPRY"/>
    <property type="match status" value="1"/>
</dbReference>
<dbReference type="SUPFAM" id="SSF52047">
    <property type="entry name" value="RNI-like"/>
    <property type="match status" value="1"/>
</dbReference>
<dbReference type="Gene3D" id="3.40.50.300">
    <property type="entry name" value="P-loop containing nucleotide triphosphate hydrolases"/>
    <property type="match status" value="1"/>
</dbReference>
<evidence type="ECO:0000256" key="5">
    <source>
        <dbReference type="ARBA" id="ARBA00022741"/>
    </source>
</evidence>
<dbReference type="Pfam" id="PF17776">
    <property type="entry name" value="NLRC4_HD2"/>
    <property type="match status" value="1"/>
</dbReference>
<comment type="caution">
    <text evidence="10">The sequence shown here is derived from an EMBL/GenBank/DDBJ whole genome shotgun (WGS) entry which is preliminary data.</text>
</comment>
<dbReference type="Pfam" id="PF00622">
    <property type="entry name" value="SPRY"/>
    <property type="match status" value="1"/>
</dbReference>
<dbReference type="InterPro" id="IPR003877">
    <property type="entry name" value="SPRY_dom"/>
</dbReference>
<feature type="compositionally biased region" description="Basic residues" evidence="7">
    <location>
        <begin position="87"/>
        <end position="102"/>
    </location>
</feature>
<dbReference type="PROSITE" id="PS50837">
    <property type="entry name" value="NACHT"/>
    <property type="match status" value="1"/>
</dbReference>
<dbReference type="InterPro" id="IPR003879">
    <property type="entry name" value="Butyrophylin_SPRY"/>
</dbReference>
<evidence type="ECO:0000256" key="4">
    <source>
        <dbReference type="ARBA" id="ARBA00022737"/>
    </source>
</evidence>
<feature type="compositionally biased region" description="Basic and acidic residues" evidence="7">
    <location>
        <begin position="1"/>
        <end position="11"/>
    </location>
</feature>
<feature type="compositionally biased region" description="Acidic residues" evidence="7">
    <location>
        <begin position="306"/>
        <end position="317"/>
    </location>
</feature>
<dbReference type="GO" id="GO:0005524">
    <property type="term" value="F:ATP binding"/>
    <property type="evidence" value="ECO:0007669"/>
    <property type="project" value="UniProtKB-KW"/>
</dbReference>
<feature type="compositionally biased region" description="Basic and acidic residues" evidence="7">
    <location>
        <begin position="174"/>
        <end position="186"/>
    </location>
</feature>
<evidence type="ECO:0000256" key="2">
    <source>
        <dbReference type="ARBA" id="ARBA00022490"/>
    </source>
</evidence>
<dbReference type="Pfam" id="PF13516">
    <property type="entry name" value="LRR_6"/>
    <property type="match status" value="3"/>
</dbReference>
<dbReference type="InterPro" id="IPR032675">
    <property type="entry name" value="LRR_dom_sf"/>
</dbReference>
<dbReference type="PRINTS" id="PR01407">
    <property type="entry name" value="BUTYPHLNCDUF"/>
</dbReference>
<dbReference type="InterPro" id="IPR007111">
    <property type="entry name" value="NACHT_NTPase"/>
</dbReference>
<dbReference type="SMART" id="SM00368">
    <property type="entry name" value="LRR_RI"/>
    <property type="match status" value="4"/>
</dbReference>
<dbReference type="InterPro" id="IPR043136">
    <property type="entry name" value="B30.2/SPRY_sf"/>
</dbReference>
<name>A0AA47NZT2_MERPO</name>
<dbReference type="InterPro" id="IPR006574">
    <property type="entry name" value="PRY"/>
</dbReference>
<dbReference type="SMART" id="SM00449">
    <property type="entry name" value="SPRY"/>
    <property type="match status" value="1"/>
</dbReference>
<evidence type="ECO:0000313" key="11">
    <source>
        <dbReference type="Proteomes" id="UP001174136"/>
    </source>
</evidence>
<dbReference type="EMBL" id="JAOPHQ010003474">
    <property type="protein sequence ID" value="KAK0142803.1"/>
    <property type="molecule type" value="Genomic_DNA"/>
</dbReference>
<feature type="region of interest" description="Disordered" evidence="7">
    <location>
        <begin position="1"/>
        <end position="195"/>
    </location>
</feature>
<feature type="region of interest" description="Disordered" evidence="7">
    <location>
        <begin position="299"/>
        <end position="318"/>
    </location>
</feature>
<keyword evidence="3" id="KW-0433">Leucine-rich repeat</keyword>
<accession>A0AA47NZT2</accession>
<dbReference type="SMART" id="SM01288">
    <property type="entry name" value="FISNA"/>
    <property type="match status" value="1"/>
</dbReference>
<feature type="compositionally biased region" description="Basic and acidic residues" evidence="7">
    <location>
        <begin position="44"/>
        <end position="57"/>
    </location>
</feature>
<evidence type="ECO:0000259" key="8">
    <source>
        <dbReference type="PROSITE" id="PS50188"/>
    </source>
</evidence>
<dbReference type="FunFam" id="3.80.10.10:FF:000100">
    <property type="entry name" value="Si:dkey-11n14.1"/>
    <property type="match status" value="1"/>
</dbReference>
<dbReference type="InterPro" id="IPR041267">
    <property type="entry name" value="NLRP_HD2"/>
</dbReference>
<organism evidence="10 11">
    <name type="scientific">Merluccius polli</name>
    <name type="common">Benguela hake</name>
    <name type="synonym">Merluccius cadenati</name>
    <dbReference type="NCBI Taxonomy" id="89951"/>
    <lineage>
        <taxon>Eukaryota</taxon>
        <taxon>Metazoa</taxon>
        <taxon>Chordata</taxon>
        <taxon>Craniata</taxon>
        <taxon>Vertebrata</taxon>
        <taxon>Euteleostomi</taxon>
        <taxon>Actinopterygii</taxon>
        <taxon>Neopterygii</taxon>
        <taxon>Teleostei</taxon>
        <taxon>Neoteleostei</taxon>
        <taxon>Acanthomorphata</taxon>
        <taxon>Zeiogadaria</taxon>
        <taxon>Gadariae</taxon>
        <taxon>Gadiformes</taxon>
        <taxon>Gadoidei</taxon>
        <taxon>Merlucciidae</taxon>
        <taxon>Merluccius</taxon>
    </lineage>
</organism>
<dbReference type="Pfam" id="PF13765">
    <property type="entry name" value="PRY"/>
    <property type="match status" value="1"/>
</dbReference>
<gene>
    <name evidence="10" type="primary">NLRC3_65</name>
    <name evidence="10" type="ORF">N1851_019254</name>
</gene>
<sequence>MATTVYEREIRGAGPEVAGGEEARKQEARKQEARSPTTTGGRSGRTELEAQRAERLQAPRGVQSTMDEETEEGGPPSKTTLSGEHGRHSRAKRRKKTKKTKKEKSPEQQETADSPGPSCVSMKSDWSMEVPVSFKDGNQSTEKRRVQQERADSPGPSCVSLKSDGVFKDGNQSIEERRVQQERADSPRPSCVSMKSDHSMDVTVVFKDGNQSVEKRRHQERSKVTSAQSVQQYPTELIKASLCRPAGRESRTDASDVLSEFRVKFSLMFVLLQRAEEDAHAFLDKELKKLWRGHFPDHPHCSESQREEEEVVDGEEEEQRRRAIDGVVDITVLCLKQLKQEELANSLQSKHFAAECQHKLKSRLKEKTQRVFEGVPKAGQATYLNEIYTEIFITEGHSGDVNQEHEVRLIETASRKPAKEETPIKCEDIFKPLAGQDQPIRTIMTTGVAGIGKTILTHKFTLDWAEGKANQDIHFTFPFTFRELNLLKGKEFSLVGLLHHFFIETKEAGICRYERFQVVFILDGLDECRLPLDFQNNRIWTDVTAPTSVDVLLTNLIRGDLLPSARIWITTRPAAANQIPAECVGMVTEVRGFTDPQKEEYFRKRFREETLASDIISHVKKSRSLHIMCHIPVICWISATVLEDLFTTSQRGEEMPNTVTQMYIHFLKVQSIQADRKYYGRAETDPHWSSESKEIIASLGKLAFNQLEKGNLIFYEADLAECGIDIRAASVYSGVFTQIFKEECGLYQDKVFCFVHLSFQEFLAALHVFLTFRNTGVNLLSEEQPTSGGDELLLLYWRAVDKALLSENGHLDLFLRFLLGLSLETNQILLRGLLGQTGSSSQINQDTVGYIKKKISGDLSPERSINLFHCLNELNDRSLVKEIQQYLTSGRLSRASLSPAQWSALVFILLTSEEELDVFDLKKYSASEKALLRLLPVVKASKTSLLNGCNLSERCCEALASVLSSTSSSLRELDLSTNDLQDSGVKLLSAGLGSPHCTLETLRLSGCMVTQEGCASLASALSSNPSHLRELDLSYNHPAGDSGVTLLSAGLEDPGWRLDTLSVEHGGVGRLRPALKKYACGLTLDPNTAHRRLSLSEDHRKVMRVGEDQSYPDHPERFDSHHQVLCRESLTGRCYWEVERRGRVDIGVTYRGITRRGKSGDSQLGENNKSWRLYCYDDGYSVCYNGSYTPIPLPPPVSTRVGVYVDRPAGSLSFYRVSPGVGGSSDTLTHIHTFWTTFTQEDLLPGFGLSCITVWYGGCTASCRRTLQRIVRAAEKIVGAPLPSLQDIYNTRLSRKAFSIAGDSTHPTHCLFSLLPSGRRMRSLKARSSRLKDSFVHQAVRMLNSLPALTPLLSLPSAPTNSGH</sequence>
<keyword evidence="5" id="KW-0547">Nucleotide-binding</keyword>
<evidence type="ECO:0000256" key="7">
    <source>
        <dbReference type="SAM" id="MobiDB-lite"/>
    </source>
</evidence>
<keyword evidence="11" id="KW-1185">Reference proteome</keyword>
<dbReference type="Gene3D" id="3.80.10.10">
    <property type="entry name" value="Ribonuclease Inhibitor"/>
    <property type="match status" value="1"/>
</dbReference>
<dbReference type="Pfam" id="PF05729">
    <property type="entry name" value="NACHT"/>
    <property type="match status" value="1"/>
</dbReference>
<feature type="compositionally biased region" description="Basic and acidic residues" evidence="7">
    <location>
        <begin position="141"/>
        <end position="152"/>
    </location>
</feature>
<dbReference type="InterPro" id="IPR029495">
    <property type="entry name" value="NACHT-assoc"/>
</dbReference>
<keyword evidence="6" id="KW-0067">ATP-binding</keyword>